<dbReference type="EMBL" id="UYRV01029214">
    <property type="protein sequence ID" value="VDK83266.1"/>
    <property type="molecule type" value="Genomic_DNA"/>
</dbReference>
<feature type="chain" id="PRO_5017984832" description="SCP domain-containing protein" evidence="1">
    <location>
        <begin position="19"/>
        <end position="105"/>
    </location>
</feature>
<name>A0A3P6T5K9_CYLGO</name>
<reference evidence="2 3" key="1">
    <citation type="submission" date="2018-11" db="EMBL/GenBank/DDBJ databases">
        <authorList>
            <consortium name="Pathogen Informatics"/>
        </authorList>
    </citation>
    <scope>NUCLEOTIDE SEQUENCE [LARGE SCALE GENOMIC DNA]</scope>
</reference>
<dbReference type="Proteomes" id="UP000271889">
    <property type="component" value="Unassembled WGS sequence"/>
</dbReference>
<dbReference type="AlphaFoldDB" id="A0A3P6T5K9"/>
<keyword evidence="1" id="KW-0732">Signal</keyword>
<evidence type="ECO:0000313" key="2">
    <source>
        <dbReference type="EMBL" id="VDK83266.1"/>
    </source>
</evidence>
<sequence length="105" mass="11057">MFLLLVLPLTAVVPSASPEALCADNGGKIGESSINDILKVINNKRKKLAKEGITAGDLPEAVSMNKLAWDCELEKDAIAALGSDCLPKTDPAPADSTKNTGLYFK</sequence>
<evidence type="ECO:0000256" key="1">
    <source>
        <dbReference type="SAM" id="SignalP"/>
    </source>
</evidence>
<gene>
    <name evidence="2" type="ORF">CGOC_LOCUS8105</name>
</gene>
<organism evidence="2 3">
    <name type="scientific">Cylicostephanus goldi</name>
    <name type="common">Nematode worm</name>
    <dbReference type="NCBI Taxonomy" id="71465"/>
    <lineage>
        <taxon>Eukaryota</taxon>
        <taxon>Metazoa</taxon>
        <taxon>Ecdysozoa</taxon>
        <taxon>Nematoda</taxon>
        <taxon>Chromadorea</taxon>
        <taxon>Rhabditida</taxon>
        <taxon>Rhabditina</taxon>
        <taxon>Rhabditomorpha</taxon>
        <taxon>Strongyloidea</taxon>
        <taxon>Strongylidae</taxon>
        <taxon>Cylicostephanus</taxon>
    </lineage>
</organism>
<dbReference type="Gene3D" id="3.40.33.10">
    <property type="entry name" value="CAP"/>
    <property type="match status" value="1"/>
</dbReference>
<dbReference type="InterPro" id="IPR035940">
    <property type="entry name" value="CAP_sf"/>
</dbReference>
<dbReference type="SUPFAM" id="SSF55797">
    <property type="entry name" value="PR-1-like"/>
    <property type="match status" value="1"/>
</dbReference>
<keyword evidence="3" id="KW-1185">Reference proteome</keyword>
<dbReference type="OrthoDB" id="5875953at2759"/>
<feature type="signal peptide" evidence="1">
    <location>
        <begin position="1"/>
        <end position="18"/>
    </location>
</feature>
<proteinExistence type="predicted"/>
<protein>
    <recommendedName>
        <fullName evidence="4">SCP domain-containing protein</fullName>
    </recommendedName>
</protein>
<evidence type="ECO:0000313" key="3">
    <source>
        <dbReference type="Proteomes" id="UP000271889"/>
    </source>
</evidence>
<accession>A0A3P6T5K9</accession>
<evidence type="ECO:0008006" key="4">
    <source>
        <dbReference type="Google" id="ProtNLM"/>
    </source>
</evidence>